<dbReference type="PANTHER" id="PTHR11941:SF54">
    <property type="entry name" value="ENOYL-COA HYDRATASE, MITOCHONDRIAL"/>
    <property type="match status" value="1"/>
</dbReference>
<dbReference type="PANTHER" id="PTHR11941">
    <property type="entry name" value="ENOYL-COA HYDRATASE-RELATED"/>
    <property type="match status" value="1"/>
</dbReference>
<dbReference type="KEGG" id="aci:ACIAD1571"/>
<proteinExistence type="inferred from homology"/>
<dbReference type="AlphaFoldDB" id="Q6FBZ0"/>
<dbReference type="HOGENOM" id="CLU_009834_7_6_6"/>
<evidence type="ECO:0000256" key="3">
    <source>
        <dbReference type="RuleBase" id="RU003707"/>
    </source>
</evidence>
<evidence type="ECO:0000313" key="4">
    <source>
        <dbReference type="EMBL" id="CAG68421.1"/>
    </source>
</evidence>
<dbReference type="Proteomes" id="UP000000430">
    <property type="component" value="Chromosome"/>
</dbReference>
<name>Q6FBZ0_ACIAD</name>
<dbReference type="GO" id="GO:0016829">
    <property type="term" value="F:lyase activity"/>
    <property type="evidence" value="ECO:0007669"/>
    <property type="project" value="UniProtKB-KW"/>
</dbReference>
<comment type="similarity">
    <text evidence="1 3">Belongs to the enoyl-CoA hydratase/isomerase family.</text>
</comment>
<keyword evidence="2 4" id="KW-0456">Lyase</keyword>
<dbReference type="SUPFAM" id="SSF52096">
    <property type="entry name" value="ClpP/crotonase"/>
    <property type="match status" value="1"/>
</dbReference>
<reference evidence="4 5" key="1">
    <citation type="journal article" date="2004" name="Nucleic Acids Res.">
        <title>Unique features revealed by the genome sequence of Acinetobacter sp. ADP1, a versatile and naturally transformation competent bacterium.</title>
        <authorList>
            <person name="Barbe V."/>
            <person name="Vallenet D."/>
            <person name="Fonknechten N."/>
            <person name="Kreimeyer A."/>
            <person name="Oztas S."/>
            <person name="Labarre L."/>
            <person name="Cruveiller S."/>
            <person name="Robert C."/>
            <person name="Duprat S."/>
            <person name="Wincker P."/>
            <person name="Ornston L.N."/>
            <person name="Weissenbach J."/>
            <person name="Marliere P."/>
            <person name="Cohen G.N."/>
            <person name="Medigue C."/>
        </authorList>
    </citation>
    <scope>NUCLEOTIDE SEQUENCE [LARGE SCALE GENOMIC DNA]</scope>
    <source>
        <strain evidence="5">ATCC 33305 / BD413 / ADP1</strain>
    </source>
</reference>
<dbReference type="InterPro" id="IPR018376">
    <property type="entry name" value="Enoyl-CoA_hyd/isom_CS"/>
</dbReference>
<organism evidence="4 5">
    <name type="scientific">Acinetobacter baylyi (strain ATCC 33305 / BD413 / ADP1)</name>
    <dbReference type="NCBI Taxonomy" id="62977"/>
    <lineage>
        <taxon>Bacteria</taxon>
        <taxon>Pseudomonadati</taxon>
        <taxon>Pseudomonadota</taxon>
        <taxon>Gammaproteobacteria</taxon>
        <taxon>Moraxellales</taxon>
        <taxon>Moraxellaceae</taxon>
        <taxon>Acinetobacter</taxon>
    </lineage>
</organism>
<sequence>MAMEYHFIQVEKQQHLTIITLNRPASFNALNASAHEELAQAFDQFQNDDEQWVAIVTGVGEKAFCAGHDLKQQAAGGGLVTPQSGFAGLTARFDLTKPVIAAVNGVAMGGGFELALACDLIIASENAVFALPEPRVGLAALAGGMQRLPQVIGLKRSMGMLLTGRRVSAQEGFELGFVNEVTSGPVLEAAKRWANEILACSPLSIRATKQTVLRGLESSVEQAMQEQWQYNAMQCMLNSEDVIEGPKAFAQKRTPEWKGR</sequence>
<evidence type="ECO:0000256" key="1">
    <source>
        <dbReference type="ARBA" id="ARBA00005254"/>
    </source>
</evidence>
<dbReference type="Gene3D" id="1.10.12.10">
    <property type="entry name" value="Lyase 2-enoyl-coa Hydratase, Chain A, domain 2"/>
    <property type="match status" value="1"/>
</dbReference>
<dbReference type="Gene3D" id="3.90.226.10">
    <property type="entry name" value="2-enoyl-CoA Hydratase, Chain A, domain 1"/>
    <property type="match status" value="1"/>
</dbReference>
<dbReference type="STRING" id="202950.GCA_001485005_02009"/>
<dbReference type="EMBL" id="CR543861">
    <property type="protein sequence ID" value="CAG68421.1"/>
    <property type="molecule type" value="Genomic_DNA"/>
</dbReference>
<dbReference type="FunFam" id="3.90.226.10:FF:000009">
    <property type="entry name" value="Carnitinyl-CoA dehydratase"/>
    <property type="match status" value="1"/>
</dbReference>
<protein>
    <submittedName>
        <fullName evidence="4">Carnitinyl-CoA dehydratase (Crotonobetainyl-CoA hydratase)</fullName>
        <ecNumber evidence="4">4.2.1.-</ecNumber>
    </submittedName>
</protein>
<accession>Q6FBZ0</accession>
<dbReference type="CDD" id="cd06558">
    <property type="entry name" value="crotonase-like"/>
    <property type="match status" value="1"/>
</dbReference>
<evidence type="ECO:0000313" key="5">
    <source>
        <dbReference type="Proteomes" id="UP000000430"/>
    </source>
</evidence>
<dbReference type="EC" id="4.2.1.-" evidence="4"/>
<dbReference type="eggNOG" id="COG1024">
    <property type="taxonomic scope" value="Bacteria"/>
</dbReference>
<gene>
    <name evidence="4" type="primary">caiD</name>
    <name evidence="4" type="ordered locus">ACIAD1571</name>
</gene>
<dbReference type="GO" id="GO:0006635">
    <property type="term" value="P:fatty acid beta-oxidation"/>
    <property type="evidence" value="ECO:0007669"/>
    <property type="project" value="TreeGrafter"/>
</dbReference>
<dbReference type="PROSITE" id="PS00166">
    <property type="entry name" value="ENOYL_COA_HYDRATASE"/>
    <property type="match status" value="1"/>
</dbReference>
<dbReference type="InterPro" id="IPR029045">
    <property type="entry name" value="ClpP/crotonase-like_dom_sf"/>
</dbReference>
<dbReference type="Pfam" id="PF00378">
    <property type="entry name" value="ECH_1"/>
    <property type="match status" value="1"/>
</dbReference>
<dbReference type="InterPro" id="IPR001753">
    <property type="entry name" value="Enoyl-CoA_hydra/iso"/>
</dbReference>
<evidence type="ECO:0000256" key="2">
    <source>
        <dbReference type="ARBA" id="ARBA00023239"/>
    </source>
</evidence>
<dbReference type="InterPro" id="IPR014748">
    <property type="entry name" value="Enoyl-CoA_hydra_C"/>
</dbReference>